<dbReference type="GO" id="GO:0005634">
    <property type="term" value="C:nucleus"/>
    <property type="evidence" value="ECO:0007669"/>
    <property type="project" value="TreeGrafter"/>
</dbReference>
<feature type="compositionally biased region" description="Polar residues" evidence="6">
    <location>
        <begin position="157"/>
        <end position="174"/>
    </location>
</feature>
<dbReference type="InterPro" id="IPR015188">
    <property type="entry name" value="BRCA2_OB_3"/>
</dbReference>
<sequence length="1478" mass="167499">MEGSSNPINLKEEDCEVEKTFSEPFDLDLTVPNDKPLSPVLMSRNLNRKQLFGMKTINRKSKSRMRLNERFEESTKGSIKLDNRLKDEQVDTKSQFSEQDFTLSQTENILSCLDRLEEIQRNRKQAYKLVVSSKNGDFCFKKPISPAPKKLKGPHTVSENNTSSEFNRSETSVLENEEENYMDKFVSLDKDPTEFVKCTGFQTATGKAISISESDIKKHADLFDESIARKNKYNFLARNRNCSTEISGFSKDTLIPKSIPDGNENISLTQEICESGISNTQMMVAAETILNQFYSEIKTTPSKISPTDEFKEFRGFNEIEISESSDLMNNFNDILNNIQSVNNNISNKRVYSVLNDDHNYPQRKKLKQDIPDQSVPCSSEYLISEDRTNSMLVGMNEPLGFSCASGKIISRTLNKVENSFPDDKSINSSNHNIAVEKKSENTLKQNSVKNKLKFFDDLIGDTENVSIGFQTGNDIGFSRPLGNSSGLTSSIKPLLRNGEEEKPSNGVKNKLAFFDRMLDNTEFDDMPIANKNKHGFSSASGRTVFSHIQNLKPTKNSPVTAQEDCKNKLKMLDTGIGMAETNNNMSPAPASTFMRGFSTASGKSYLLSENALNKASALFNDLNDDCETNTPQKHLPTATNLQRKETYDTPKRKKPFESLSAKRSNRKLGIASCKPLAISAEKLNMAKQMFEDEFCSVSPIKPIQNISNTSTPLQKHYGTPIRTNVATRSLKTFTSETLTATEMILEDHDDVEYKLAEDSVVTFVDSEDKSGLDLAGELENECKRLEVRLRIVKERHKALASLGDIKMGMLKKPCPGKLYEQKARKDRIPIATVVNGQMNSGTSDLFFITPQNAVNIHFKESSSVVVTQDGATLIPNSKDLIGLREIESSIKCMPCVEERLIPKDWIRNHYKWIIWKLASYERMFPASFKGYLNVEYLIQQLKYRYDREIDKAERPALKRICEKDDAPQKRMVLCVSDIKKVESGRFELELTDGWYGIRTVIDDPLCNQVRNKKIKIGTKLIISGAELMNCDGCSPLEVTNLCFLKINYNSVRRAIWSARLGYQRFPGPFPIQIRTVLPTGGPIGAIEICIARIYPVKYLEKIDGRAVWRNKRSEERSAQAWEIEQSRRMEQIEERIRKEFSDVKVVDRKKANGVQDISKINNPELLMEIIENSNDPDSIQEKLSSSQRLAVLEHRQKSFARKLQEMSDRAKMDANKLEVAKRDVVSVLKMLVVDINGSPTTAFNFFVWRPTESHFQILREGACVKAYNVIPRMNGDLTAGKKTLFRCENGKDQMSDIFKRKVIEISEISDMRFSSNFSEFDTVGLVVGMKIEENHQEIWLSDVTGRLLLVEIFEGPSTCLLLDKLKRGQPTSVCNLTYKGSKQEFARASANHFSIFSSYSQFRHLQEGLEEFQKLLPKDCDELQQDCDKKIKSFNMSPNTSEIVLTSYMEDCDEDVLVPSRITSTDIALSLLDIDKLS</sequence>
<protein>
    <recommendedName>
        <fullName evidence="12">Breast cancer type 2 susceptibility protein</fullName>
    </recommendedName>
</protein>
<dbReference type="InterPro" id="IPR012340">
    <property type="entry name" value="NA-bd_OB-fold"/>
</dbReference>
<dbReference type="InterPro" id="IPR036315">
    <property type="entry name" value="BRCA2_hlx_sf"/>
</dbReference>
<evidence type="ECO:0000256" key="4">
    <source>
        <dbReference type="ARBA" id="ARBA00023172"/>
    </source>
</evidence>
<evidence type="ECO:0000259" key="8">
    <source>
        <dbReference type="Pfam" id="PF09104"/>
    </source>
</evidence>
<feature type="domain" description="BRCA2 OB3" evidence="8">
    <location>
        <begin position="1300"/>
        <end position="1434"/>
    </location>
</feature>
<dbReference type="Gene3D" id="2.40.50.140">
    <property type="entry name" value="Nucleic acid-binding proteins"/>
    <property type="match status" value="4"/>
</dbReference>
<dbReference type="SUPFAM" id="SSF81878">
    <property type="entry name" value="BRCA2 tower domain"/>
    <property type="match status" value="1"/>
</dbReference>
<keyword evidence="5" id="KW-0234">DNA repair</keyword>
<dbReference type="OrthoDB" id="6496929at2759"/>
<dbReference type="InterPro" id="IPR015252">
    <property type="entry name" value="BRCA2_hlx"/>
</dbReference>
<dbReference type="Pfam" id="PF00634">
    <property type="entry name" value="BRCA2"/>
    <property type="match status" value="1"/>
</dbReference>
<dbReference type="CDD" id="cd04493">
    <property type="entry name" value="BRCA2DBD_OB1"/>
    <property type="match status" value="1"/>
</dbReference>
<keyword evidence="11" id="KW-1185">Reference proteome</keyword>
<evidence type="ECO:0000256" key="1">
    <source>
        <dbReference type="ARBA" id="ARBA00022737"/>
    </source>
</evidence>
<feature type="domain" description="BRCA2 OB1" evidence="7">
    <location>
        <begin position="955"/>
        <end position="1064"/>
    </location>
</feature>
<dbReference type="InterPro" id="IPR002093">
    <property type="entry name" value="BRCA2_repeat"/>
</dbReference>
<dbReference type="GO" id="GO:0000724">
    <property type="term" value="P:double-strand break repair via homologous recombination"/>
    <property type="evidence" value="ECO:0007669"/>
    <property type="project" value="InterPro"/>
</dbReference>
<dbReference type="GO" id="GO:0006355">
    <property type="term" value="P:regulation of DNA-templated transcription"/>
    <property type="evidence" value="ECO:0007669"/>
    <property type="project" value="TreeGrafter"/>
</dbReference>
<proteinExistence type="predicted"/>
<evidence type="ECO:0000256" key="3">
    <source>
        <dbReference type="ARBA" id="ARBA00023125"/>
    </source>
</evidence>
<dbReference type="GO" id="GO:0003677">
    <property type="term" value="F:DNA binding"/>
    <property type="evidence" value="ECO:0007669"/>
    <property type="project" value="UniProtKB-KW"/>
</dbReference>
<gene>
    <name evidence="10" type="ORF">PHAECO_LOCUS3440</name>
</gene>
<dbReference type="Pfam" id="PF09104">
    <property type="entry name" value="BRCA-2_OB3"/>
    <property type="match status" value="1"/>
</dbReference>
<keyword evidence="2" id="KW-0227">DNA damage</keyword>
<organism evidence="10 11">
    <name type="scientific">Phaedon cochleariae</name>
    <name type="common">Mustard beetle</name>
    <dbReference type="NCBI Taxonomy" id="80249"/>
    <lineage>
        <taxon>Eukaryota</taxon>
        <taxon>Metazoa</taxon>
        <taxon>Ecdysozoa</taxon>
        <taxon>Arthropoda</taxon>
        <taxon>Hexapoda</taxon>
        <taxon>Insecta</taxon>
        <taxon>Pterygota</taxon>
        <taxon>Neoptera</taxon>
        <taxon>Endopterygota</taxon>
        <taxon>Coleoptera</taxon>
        <taxon>Polyphaga</taxon>
        <taxon>Cucujiformia</taxon>
        <taxon>Chrysomeloidea</taxon>
        <taxon>Chrysomelidae</taxon>
        <taxon>Chrysomelinae</taxon>
        <taxon>Chrysomelini</taxon>
        <taxon>Phaedon</taxon>
    </lineage>
</organism>
<evidence type="ECO:0000256" key="6">
    <source>
        <dbReference type="SAM" id="MobiDB-lite"/>
    </source>
</evidence>
<reference evidence="10" key="2">
    <citation type="submission" date="2022-10" db="EMBL/GenBank/DDBJ databases">
        <authorList>
            <consortium name="ENA_rothamsted_submissions"/>
            <consortium name="culmorum"/>
            <person name="King R."/>
        </authorList>
    </citation>
    <scope>NUCLEOTIDE SEQUENCE</scope>
</reference>
<accession>A0A9P0DFQ6</accession>
<dbReference type="InterPro" id="IPR015525">
    <property type="entry name" value="BRCA2"/>
</dbReference>
<name>A0A9P0DFQ6_PHACE</name>
<evidence type="ECO:0000313" key="11">
    <source>
        <dbReference type="Proteomes" id="UP001153737"/>
    </source>
</evidence>
<dbReference type="Pfam" id="PF09103">
    <property type="entry name" value="BRCA-2_OB1"/>
    <property type="match status" value="1"/>
</dbReference>
<dbReference type="PANTHER" id="PTHR11289:SF0">
    <property type="entry name" value="BREAST CANCER TYPE 2 SUSCEPTIBILITY PROTEIN"/>
    <property type="match status" value="1"/>
</dbReference>
<reference evidence="10" key="1">
    <citation type="submission" date="2022-01" db="EMBL/GenBank/DDBJ databases">
        <authorList>
            <person name="King R."/>
        </authorList>
    </citation>
    <scope>NUCLEOTIDE SEQUENCE</scope>
</reference>
<keyword evidence="1" id="KW-0677">Repeat</keyword>
<dbReference type="SUPFAM" id="SSF50249">
    <property type="entry name" value="Nucleic acid-binding proteins"/>
    <property type="match status" value="3"/>
</dbReference>
<evidence type="ECO:0000259" key="7">
    <source>
        <dbReference type="Pfam" id="PF09103"/>
    </source>
</evidence>
<dbReference type="EMBL" id="OU896719">
    <property type="protein sequence ID" value="CAH1119618.1"/>
    <property type="molecule type" value="Genomic_DNA"/>
</dbReference>
<feature type="region of interest" description="Disordered" evidence="6">
    <location>
        <begin position="629"/>
        <end position="661"/>
    </location>
</feature>
<evidence type="ECO:0008006" key="12">
    <source>
        <dbReference type="Google" id="ProtNLM"/>
    </source>
</evidence>
<keyword evidence="3" id="KW-0238">DNA-binding</keyword>
<evidence type="ECO:0000313" key="10">
    <source>
        <dbReference type="EMBL" id="CAH1119618.1"/>
    </source>
</evidence>
<dbReference type="Pfam" id="PF09169">
    <property type="entry name" value="BRCA-2_helical"/>
    <property type="match status" value="1"/>
</dbReference>
<feature type="compositionally biased region" description="Polar residues" evidence="6">
    <location>
        <begin position="629"/>
        <end position="641"/>
    </location>
</feature>
<evidence type="ECO:0000259" key="9">
    <source>
        <dbReference type="Pfam" id="PF09169"/>
    </source>
</evidence>
<evidence type="ECO:0000256" key="2">
    <source>
        <dbReference type="ARBA" id="ARBA00022763"/>
    </source>
</evidence>
<dbReference type="PANTHER" id="PTHR11289">
    <property type="entry name" value="BREAST CANCER TYPE 2 SUSCEPTIBILITY PROTEIN BRCA2"/>
    <property type="match status" value="1"/>
</dbReference>
<feature type="region of interest" description="Disordered" evidence="6">
    <location>
        <begin position="149"/>
        <end position="174"/>
    </location>
</feature>
<feature type="domain" description="Breast cancer type 2 susceptibility protein helical" evidence="9">
    <location>
        <begin position="851"/>
        <end position="951"/>
    </location>
</feature>
<dbReference type="PROSITE" id="PS50138">
    <property type="entry name" value="BRCA2_REPEAT"/>
    <property type="match status" value="2"/>
</dbReference>
<keyword evidence="4" id="KW-0233">DNA recombination</keyword>
<dbReference type="Proteomes" id="UP001153737">
    <property type="component" value="Chromosome 13"/>
</dbReference>
<evidence type="ECO:0000256" key="5">
    <source>
        <dbReference type="ARBA" id="ARBA00023204"/>
    </source>
</evidence>
<dbReference type="SUPFAM" id="SSF81872">
    <property type="entry name" value="BRCA2 helical domain"/>
    <property type="match status" value="1"/>
</dbReference>
<dbReference type="InterPro" id="IPR015187">
    <property type="entry name" value="BRCA2_OB_1"/>
</dbReference>